<accession>A0A2A6BRN3</accession>
<gene>
    <name evidence="2" type="primary">WBGene00204570</name>
</gene>
<evidence type="ECO:0000313" key="3">
    <source>
        <dbReference type="Proteomes" id="UP000005239"/>
    </source>
</evidence>
<dbReference type="EnsemblMetazoa" id="PPA31706.1">
    <property type="protein sequence ID" value="PPA31706.1"/>
    <property type="gene ID" value="WBGene00204570"/>
</dbReference>
<dbReference type="Proteomes" id="UP000005239">
    <property type="component" value="Unassembled WGS sequence"/>
</dbReference>
<organism evidence="2 3">
    <name type="scientific">Pristionchus pacificus</name>
    <name type="common">Parasitic nematode worm</name>
    <dbReference type="NCBI Taxonomy" id="54126"/>
    <lineage>
        <taxon>Eukaryota</taxon>
        <taxon>Metazoa</taxon>
        <taxon>Ecdysozoa</taxon>
        <taxon>Nematoda</taxon>
        <taxon>Chromadorea</taxon>
        <taxon>Rhabditida</taxon>
        <taxon>Rhabditina</taxon>
        <taxon>Diplogasteromorpha</taxon>
        <taxon>Diplogasteroidea</taxon>
        <taxon>Neodiplogasteridae</taxon>
        <taxon>Pristionchus</taxon>
    </lineage>
</organism>
<evidence type="ECO:0000313" key="2">
    <source>
        <dbReference type="EnsemblMetazoa" id="PPA31706.1"/>
    </source>
</evidence>
<reference evidence="3" key="1">
    <citation type="journal article" date="2008" name="Nat. Genet.">
        <title>The Pristionchus pacificus genome provides a unique perspective on nematode lifestyle and parasitism.</title>
        <authorList>
            <person name="Dieterich C."/>
            <person name="Clifton S.W."/>
            <person name="Schuster L.N."/>
            <person name="Chinwalla A."/>
            <person name="Delehaunty K."/>
            <person name="Dinkelacker I."/>
            <person name="Fulton L."/>
            <person name="Fulton R."/>
            <person name="Godfrey J."/>
            <person name="Minx P."/>
            <person name="Mitreva M."/>
            <person name="Roeseler W."/>
            <person name="Tian H."/>
            <person name="Witte H."/>
            <person name="Yang S.P."/>
            <person name="Wilson R.K."/>
            <person name="Sommer R.J."/>
        </authorList>
    </citation>
    <scope>NUCLEOTIDE SEQUENCE [LARGE SCALE GENOMIC DNA]</scope>
    <source>
        <strain evidence="3">PS312</strain>
    </source>
</reference>
<dbReference type="AlphaFoldDB" id="A0A2A6BRN3"/>
<keyword evidence="3" id="KW-1185">Reference proteome</keyword>
<name>A0A2A6BRN3_PRIPA</name>
<feature type="region of interest" description="Disordered" evidence="1">
    <location>
        <begin position="27"/>
        <end position="47"/>
    </location>
</feature>
<accession>A0A8R1UN90</accession>
<sequence>MIVNVCASTAGGSTRLPTYYYETTPRRKSIDSTPEKKPIEKKEVKPKKACDSSRKFRVMRKIKNFFRSKSVQ</sequence>
<proteinExistence type="predicted"/>
<evidence type="ECO:0000256" key="1">
    <source>
        <dbReference type="SAM" id="MobiDB-lite"/>
    </source>
</evidence>
<protein>
    <submittedName>
        <fullName evidence="2">Uncharacterized protein</fullName>
    </submittedName>
</protein>
<reference evidence="2" key="2">
    <citation type="submission" date="2022-06" db="UniProtKB">
        <authorList>
            <consortium name="EnsemblMetazoa"/>
        </authorList>
    </citation>
    <scope>IDENTIFICATION</scope>
    <source>
        <strain evidence="2">PS312</strain>
    </source>
</reference>